<evidence type="ECO:0000256" key="1">
    <source>
        <dbReference type="ARBA" id="ARBA00004651"/>
    </source>
</evidence>
<dbReference type="Pfam" id="PF07690">
    <property type="entry name" value="MFS_1"/>
    <property type="match status" value="1"/>
</dbReference>
<gene>
    <name evidence="8" type="ORF">CLV63_12935</name>
</gene>
<dbReference type="Proteomes" id="UP000240542">
    <property type="component" value="Unassembled WGS sequence"/>
</dbReference>
<dbReference type="PANTHER" id="PTHR23513:SF11">
    <property type="entry name" value="STAPHYLOFERRIN A TRANSPORTER"/>
    <property type="match status" value="1"/>
</dbReference>
<feature type="transmembrane region" description="Helical" evidence="7">
    <location>
        <begin position="381"/>
        <end position="407"/>
    </location>
</feature>
<proteinExistence type="predicted"/>
<dbReference type="InterPro" id="IPR036259">
    <property type="entry name" value="MFS_trans_sf"/>
</dbReference>
<keyword evidence="9" id="KW-1185">Reference proteome</keyword>
<keyword evidence="5 7" id="KW-0472">Membrane</keyword>
<feature type="transmembrane region" description="Helical" evidence="7">
    <location>
        <begin position="296"/>
        <end position="313"/>
    </location>
</feature>
<feature type="compositionally biased region" description="Polar residues" evidence="6">
    <location>
        <begin position="1"/>
        <end position="11"/>
    </location>
</feature>
<protein>
    <submittedName>
        <fullName evidence="8">Putative MFS family arabinose efflux permease</fullName>
    </submittedName>
</protein>
<evidence type="ECO:0000256" key="4">
    <source>
        <dbReference type="ARBA" id="ARBA00022989"/>
    </source>
</evidence>
<reference evidence="8 9" key="1">
    <citation type="submission" date="2018-03" db="EMBL/GenBank/DDBJ databases">
        <title>Genomic Encyclopedia of Archaeal and Bacterial Type Strains, Phase II (KMG-II): from individual species to whole genera.</title>
        <authorList>
            <person name="Goeker M."/>
        </authorList>
    </citation>
    <scope>NUCLEOTIDE SEQUENCE [LARGE SCALE GENOMIC DNA]</scope>
    <source>
        <strain evidence="8 9">DSM 45312</strain>
    </source>
</reference>
<dbReference type="SUPFAM" id="SSF103473">
    <property type="entry name" value="MFS general substrate transporter"/>
    <property type="match status" value="1"/>
</dbReference>
<dbReference type="GO" id="GO:0022857">
    <property type="term" value="F:transmembrane transporter activity"/>
    <property type="evidence" value="ECO:0007669"/>
    <property type="project" value="InterPro"/>
</dbReference>
<evidence type="ECO:0000256" key="2">
    <source>
        <dbReference type="ARBA" id="ARBA00022475"/>
    </source>
</evidence>
<dbReference type="PROSITE" id="PS51257">
    <property type="entry name" value="PROKAR_LIPOPROTEIN"/>
    <property type="match status" value="1"/>
</dbReference>
<keyword evidence="4 7" id="KW-1133">Transmembrane helix</keyword>
<sequence length="484" mass="49454">MGNPRTDNQTFGIPRQGSETGAPGPQNASAGACGSDDTGPSAAGPDDGSAPGAPPTSSDPPSPAPPGHPPEPDWRRSYGEVMRIREFQALWLSHALSMTGNFVLSIAVTALVYQQTSSALASGFTMALTFIPQIIGGPLLSGLADLFPRRRVIIVSEITRAVLVASIGIPGLPLWAVWVLVFASILPLVPFSAARAALMAEIVQGDRYIAGSAIINLTSQAGTLVGLIVGGVVASAIGSHLAVMFNGLTFLLAAAIIAVGIRARPAPHHTEAARPSLWTITRDGTRLVFNDRRLRTLGLFAWLAGFYMIPSGIANPMAAESGGGAAAAGLIMAGPAMGAIVGGLVLTRMVNPDTRMRLIGPLAVFSSVPLLLWVVELPLWLMVALLAVGGAAASYQFVANAAFVLCVPPEGRGLAFGLVAAGLQAVQGIGIGVSSLLTEVVGIQAVVVAAGLLGVVCAVVLTASWLRIAPEVASSVRGSESPAA</sequence>
<evidence type="ECO:0000256" key="7">
    <source>
        <dbReference type="SAM" id="Phobius"/>
    </source>
</evidence>
<feature type="transmembrane region" description="Helical" evidence="7">
    <location>
        <begin position="358"/>
        <end position="375"/>
    </location>
</feature>
<name>A0A2P8CUY1_9ACTN</name>
<keyword evidence="3 7" id="KW-0812">Transmembrane</keyword>
<evidence type="ECO:0000313" key="9">
    <source>
        <dbReference type="Proteomes" id="UP000240542"/>
    </source>
</evidence>
<feature type="transmembrane region" description="Helical" evidence="7">
    <location>
        <begin position="243"/>
        <end position="261"/>
    </location>
</feature>
<comment type="subcellular location">
    <subcellularLocation>
        <location evidence="1">Cell membrane</location>
        <topology evidence="1">Multi-pass membrane protein</topology>
    </subcellularLocation>
</comment>
<feature type="transmembrane region" description="Helical" evidence="7">
    <location>
        <begin position="325"/>
        <end position="346"/>
    </location>
</feature>
<dbReference type="PANTHER" id="PTHR23513">
    <property type="entry name" value="INTEGRAL MEMBRANE EFFLUX PROTEIN-RELATED"/>
    <property type="match status" value="1"/>
</dbReference>
<evidence type="ECO:0000256" key="3">
    <source>
        <dbReference type="ARBA" id="ARBA00022692"/>
    </source>
</evidence>
<accession>A0A2P8CUY1</accession>
<dbReference type="EMBL" id="PYGA01000029">
    <property type="protein sequence ID" value="PSK88749.1"/>
    <property type="molecule type" value="Genomic_DNA"/>
</dbReference>
<dbReference type="RefSeq" id="WP_245929152.1">
    <property type="nucleotide sequence ID" value="NZ_PYGA01000029.1"/>
</dbReference>
<comment type="caution">
    <text evidence="8">The sequence shown here is derived from an EMBL/GenBank/DDBJ whole genome shotgun (WGS) entry which is preliminary data.</text>
</comment>
<organism evidence="8 9">
    <name type="scientific">Murinocardiopsis flavida</name>
    <dbReference type="NCBI Taxonomy" id="645275"/>
    <lineage>
        <taxon>Bacteria</taxon>
        <taxon>Bacillati</taxon>
        <taxon>Actinomycetota</taxon>
        <taxon>Actinomycetes</taxon>
        <taxon>Streptosporangiales</taxon>
        <taxon>Nocardiopsidaceae</taxon>
        <taxon>Murinocardiopsis</taxon>
    </lineage>
</organism>
<keyword evidence="2" id="KW-1003">Cell membrane</keyword>
<feature type="region of interest" description="Disordered" evidence="6">
    <location>
        <begin position="1"/>
        <end position="75"/>
    </location>
</feature>
<feature type="transmembrane region" description="Helical" evidence="7">
    <location>
        <begin position="210"/>
        <end position="237"/>
    </location>
</feature>
<dbReference type="CDD" id="cd06173">
    <property type="entry name" value="MFS_MefA_like"/>
    <property type="match status" value="1"/>
</dbReference>
<dbReference type="PRINTS" id="PR01988">
    <property type="entry name" value="EXPORTERBACE"/>
</dbReference>
<feature type="transmembrane region" description="Helical" evidence="7">
    <location>
        <begin position="119"/>
        <end position="140"/>
    </location>
</feature>
<feature type="transmembrane region" description="Helical" evidence="7">
    <location>
        <begin position="175"/>
        <end position="198"/>
    </location>
</feature>
<evidence type="ECO:0000256" key="5">
    <source>
        <dbReference type="ARBA" id="ARBA00023136"/>
    </source>
</evidence>
<evidence type="ECO:0000256" key="6">
    <source>
        <dbReference type="SAM" id="MobiDB-lite"/>
    </source>
</evidence>
<dbReference type="GO" id="GO:0005886">
    <property type="term" value="C:plasma membrane"/>
    <property type="evidence" value="ECO:0007669"/>
    <property type="project" value="UniProtKB-SubCell"/>
</dbReference>
<dbReference type="Gene3D" id="1.20.1250.20">
    <property type="entry name" value="MFS general substrate transporter like domains"/>
    <property type="match status" value="1"/>
</dbReference>
<feature type="transmembrane region" description="Helical" evidence="7">
    <location>
        <begin position="443"/>
        <end position="466"/>
    </location>
</feature>
<evidence type="ECO:0000313" key="8">
    <source>
        <dbReference type="EMBL" id="PSK88749.1"/>
    </source>
</evidence>
<dbReference type="InterPro" id="IPR022324">
    <property type="entry name" value="Bacilysin_exporter_BacE_put"/>
</dbReference>
<dbReference type="AlphaFoldDB" id="A0A2P8CUY1"/>
<dbReference type="InterPro" id="IPR011701">
    <property type="entry name" value="MFS"/>
</dbReference>
<feature type="compositionally biased region" description="Pro residues" evidence="6">
    <location>
        <begin position="52"/>
        <end position="69"/>
    </location>
</feature>
<feature type="compositionally biased region" description="Low complexity" evidence="6">
    <location>
        <begin position="39"/>
        <end position="51"/>
    </location>
</feature>
<feature type="transmembrane region" description="Helical" evidence="7">
    <location>
        <begin position="152"/>
        <end position="169"/>
    </location>
</feature>
<feature type="transmembrane region" description="Helical" evidence="7">
    <location>
        <begin position="89"/>
        <end position="113"/>
    </location>
</feature>
<feature type="transmembrane region" description="Helical" evidence="7">
    <location>
        <begin position="414"/>
        <end position="437"/>
    </location>
</feature>